<accession>C1MTL8</accession>
<dbReference type="SUPFAM" id="SSF56808">
    <property type="entry name" value="Ribosomal protein L1"/>
    <property type="match status" value="1"/>
</dbReference>
<keyword evidence="3" id="KW-0694">RNA-binding</keyword>
<comment type="similarity">
    <text evidence="1 6">Belongs to the universal ribosomal protein uL1 family.</text>
</comment>
<dbReference type="Gene3D" id="3.30.190.20">
    <property type="match status" value="1"/>
</dbReference>
<dbReference type="GO" id="GO:0015934">
    <property type="term" value="C:large ribosomal subunit"/>
    <property type="evidence" value="ECO:0007669"/>
    <property type="project" value="InterPro"/>
</dbReference>
<organism evidence="8">
    <name type="scientific">Micromonas pusilla (strain CCMP1545)</name>
    <name type="common">Picoplanktonic green alga</name>
    <dbReference type="NCBI Taxonomy" id="564608"/>
    <lineage>
        <taxon>Eukaryota</taxon>
        <taxon>Viridiplantae</taxon>
        <taxon>Chlorophyta</taxon>
        <taxon>Mamiellophyceae</taxon>
        <taxon>Mamiellales</taxon>
        <taxon>Mamiellaceae</taxon>
        <taxon>Micromonas</taxon>
    </lineage>
</organism>
<dbReference type="InterPro" id="IPR023673">
    <property type="entry name" value="Ribosomal_uL1_CS"/>
</dbReference>
<dbReference type="GeneID" id="9683955"/>
<dbReference type="InterPro" id="IPR016095">
    <property type="entry name" value="Ribosomal_uL1_3-a/b-sand"/>
</dbReference>
<evidence type="ECO:0000256" key="6">
    <source>
        <dbReference type="RuleBase" id="RU000659"/>
    </source>
</evidence>
<dbReference type="GO" id="GO:0019843">
    <property type="term" value="F:rRNA binding"/>
    <property type="evidence" value="ECO:0007669"/>
    <property type="project" value="UniProtKB-KW"/>
</dbReference>
<dbReference type="FunFam" id="3.40.50.790:FF:000001">
    <property type="entry name" value="50S ribosomal protein L1"/>
    <property type="match status" value="1"/>
</dbReference>
<dbReference type="PANTHER" id="PTHR36427">
    <property type="entry name" value="54S RIBOSOMAL PROTEIN L1, MITOCHONDRIAL"/>
    <property type="match status" value="1"/>
</dbReference>
<dbReference type="EMBL" id="GG663739">
    <property type="protein sequence ID" value="EEH57337.1"/>
    <property type="molecule type" value="Genomic_DNA"/>
</dbReference>
<dbReference type="Pfam" id="PF00687">
    <property type="entry name" value="Ribosomal_L1"/>
    <property type="match status" value="1"/>
</dbReference>
<dbReference type="STRING" id="564608.C1MTL8"/>
<dbReference type="OMA" id="MYIASSM"/>
<evidence type="ECO:0000256" key="3">
    <source>
        <dbReference type="ARBA" id="ARBA00022884"/>
    </source>
</evidence>
<dbReference type="HAMAP" id="MF_01318_B">
    <property type="entry name" value="Ribosomal_uL1_B"/>
    <property type="match status" value="1"/>
</dbReference>
<proteinExistence type="inferred from homology"/>
<dbReference type="CDD" id="cd00403">
    <property type="entry name" value="Ribosomal_L1"/>
    <property type="match status" value="1"/>
</dbReference>
<dbReference type="PANTHER" id="PTHR36427:SF3">
    <property type="entry name" value="LARGE RIBOSOMAL SUBUNIT PROTEIN UL1M"/>
    <property type="match status" value="1"/>
</dbReference>
<keyword evidence="8" id="KW-1185">Reference proteome</keyword>
<gene>
    <name evidence="7" type="ORF">MICPUCDRAFT_26898</name>
</gene>
<protein>
    <recommendedName>
        <fullName evidence="6">Ribosomal protein</fullName>
    </recommendedName>
</protein>
<dbReference type="Gene3D" id="3.40.50.790">
    <property type="match status" value="1"/>
</dbReference>
<dbReference type="PROSITE" id="PS01199">
    <property type="entry name" value="RIBOSOMAL_L1"/>
    <property type="match status" value="1"/>
</dbReference>
<evidence type="ECO:0000256" key="5">
    <source>
        <dbReference type="ARBA" id="ARBA00023274"/>
    </source>
</evidence>
<keyword evidence="2" id="KW-0699">rRNA-binding</keyword>
<evidence type="ECO:0000256" key="2">
    <source>
        <dbReference type="ARBA" id="ARBA00022730"/>
    </source>
</evidence>
<keyword evidence="4 6" id="KW-0689">Ribosomal protein</keyword>
<evidence type="ECO:0000313" key="7">
    <source>
        <dbReference type="EMBL" id="EEH57337.1"/>
    </source>
</evidence>
<dbReference type="eggNOG" id="KOG1569">
    <property type="taxonomic scope" value="Eukaryota"/>
</dbReference>
<dbReference type="KEGG" id="mpp:MICPUCDRAFT_26898"/>
<dbReference type="NCBIfam" id="TIGR01169">
    <property type="entry name" value="rplA_bact"/>
    <property type="match status" value="1"/>
</dbReference>
<name>C1MTL8_MICPC</name>
<keyword evidence="5 6" id="KW-0687">Ribonucleoprotein</keyword>
<dbReference type="AlphaFoldDB" id="C1MTL8"/>
<dbReference type="RefSeq" id="XP_003058882.1">
    <property type="nucleotide sequence ID" value="XM_003058836.1"/>
</dbReference>
<evidence type="ECO:0000256" key="4">
    <source>
        <dbReference type="ARBA" id="ARBA00022980"/>
    </source>
</evidence>
<dbReference type="OrthoDB" id="1747252at2759"/>
<dbReference type="GO" id="GO:0003735">
    <property type="term" value="F:structural constituent of ribosome"/>
    <property type="evidence" value="ECO:0007669"/>
    <property type="project" value="InterPro"/>
</dbReference>
<evidence type="ECO:0000313" key="8">
    <source>
        <dbReference type="Proteomes" id="UP000001876"/>
    </source>
</evidence>
<reference evidence="7 8" key="1">
    <citation type="journal article" date="2009" name="Science">
        <title>Green evolution and dynamic adaptations revealed by genomes of the marine picoeukaryotes Micromonas.</title>
        <authorList>
            <person name="Worden A.Z."/>
            <person name="Lee J.H."/>
            <person name="Mock T."/>
            <person name="Rouze P."/>
            <person name="Simmons M.P."/>
            <person name="Aerts A.L."/>
            <person name="Allen A.E."/>
            <person name="Cuvelier M.L."/>
            <person name="Derelle E."/>
            <person name="Everett M.V."/>
            <person name="Foulon E."/>
            <person name="Grimwood J."/>
            <person name="Gundlach H."/>
            <person name="Henrissat B."/>
            <person name="Napoli C."/>
            <person name="McDonald S.M."/>
            <person name="Parker M.S."/>
            <person name="Rombauts S."/>
            <person name="Salamov A."/>
            <person name="Von Dassow P."/>
            <person name="Badger J.H."/>
            <person name="Coutinho P.M."/>
            <person name="Demir E."/>
            <person name="Dubchak I."/>
            <person name="Gentemann C."/>
            <person name="Eikrem W."/>
            <person name="Gready J.E."/>
            <person name="John U."/>
            <person name="Lanier W."/>
            <person name="Lindquist E.A."/>
            <person name="Lucas S."/>
            <person name="Mayer K.F."/>
            <person name="Moreau H."/>
            <person name="Not F."/>
            <person name="Otillar R."/>
            <person name="Panaud O."/>
            <person name="Pangilinan J."/>
            <person name="Paulsen I."/>
            <person name="Piegu B."/>
            <person name="Poliakov A."/>
            <person name="Robbens S."/>
            <person name="Schmutz J."/>
            <person name="Toulza E."/>
            <person name="Wyss T."/>
            <person name="Zelensky A."/>
            <person name="Zhou K."/>
            <person name="Armbrust E.V."/>
            <person name="Bhattacharya D."/>
            <person name="Goodenough U.W."/>
            <person name="Van de Peer Y."/>
            <person name="Grigoriev I.V."/>
        </authorList>
    </citation>
    <scope>NUCLEOTIDE SEQUENCE [LARGE SCALE GENOMIC DNA]</scope>
    <source>
        <strain evidence="7 8">CCMP1545</strain>
    </source>
</reference>
<dbReference type="Proteomes" id="UP000001876">
    <property type="component" value="Unassembled WGS sequence"/>
</dbReference>
<evidence type="ECO:0000256" key="1">
    <source>
        <dbReference type="ARBA" id="ARBA00010531"/>
    </source>
</evidence>
<sequence length="329" mass="34457">MASLTCVNAMVASKARFVGGARVSAKSSITRVGGLKAKASVSMRVTGGRQGLSVRAAGLDFAELETAASQDEDDDADWVAPVRATRKDGKSAKEARMSKRFLKALKSVPGRLNPVSPEEGIKLMMDNATAKFVESAEAHVRLNIDPKYNDQQLRATVALPKGTGKTVRVAVLCQGDNIAAAKAAGADFAGADDLVEDIAGGMLDFDLLIASPDMMPKAAKLGRALGPKGLMPNPKAGTVTPDVVTAVNEFKGGKVEFRADKQGIVHVPFGKLNFTAADLQENLVAIVAAINANRPPGAKGIYWKSLYIASTMGPSVMIDHTAVEAQVGK</sequence>
<dbReference type="InterPro" id="IPR028364">
    <property type="entry name" value="Ribosomal_uL1/biogenesis"/>
</dbReference>
<dbReference type="InterPro" id="IPR023674">
    <property type="entry name" value="Ribosomal_uL1-like"/>
</dbReference>
<dbReference type="GO" id="GO:0006412">
    <property type="term" value="P:translation"/>
    <property type="evidence" value="ECO:0007669"/>
    <property type="project" value="InterPro"/>
</dbReference>
<dbReference type="InterPro" id="IPR005878">
    <property type="entry name" value="Ribosom_uL1_bac-type"/>
</dbReference>